<proteinExistence type="predicted"/>
<dbReference type="AlphaFoldDB" id="A0A8K1ZWY3"/>
<dbReference type="RefSeq" id="WP_161823662.1">
    <property type="nucleotide sequence ID" value="NZ_WVIC01000002.1"/>
</dbReference>
<dbReference type="EMBL" id="WVIC01000002">
    <property type="protein sequence ID" value="NCJ05182.1"/>
    <property type="molecule type" value="Genomic_DNA"/>
</dbReference>
<gene>
    <name evidence="1" type="ORF">GS597_01335</name>
</gene>
<dbReference type="Proteomes" id="UP000607397">
    <property type="component" value="Unassembled WGS sequence"/>
</dbReference>
<organism evidence="1 2">
    <name type="scientific">Petrachloros mirabilis ULC683</name>
    <dbReference type="NCBI Taxonomy" id="2781853"/>
    <lineage>
        <taxon>Bacteria</taxon>
        <taxon>Bacillati</taxon>
        <taxon>Cyanobacteriota</taxon>
        <taxon>Cyanophyceae</taxon>
        <taxon>Synechococcales</taxon>
        <taxon>Petrachlorosaceae</taxon>
        <taxon>Petrachloros</taxon>
        <taxon>Petrachloros mirabilis</taxon>
    </lineage>
</organism>
<protein>
    <submittedName>
        <fullName evidence="1">Uncharacterized protein</fullName>
    </submittedName>
</protein>
<accession>A0A8K1ZWY3</accession>
<evidence type="ECO:0000313" key="1">
    <source>
        <dbReference type="EMBL" id="NCJ05182.1"/>
    </source>
</evidence>
<keyword evidence="2" id="KW-1185">Reference proteome</keyword>
<sequence length="174" mass="19642">MIKAEQVLSLLSDCRGSANGIRMSDLCELLCGRQNPGLQREVRELITVLREQGWPICSHPSVGYFWANSPEDLEQTIEFLRGRAMTSLRQISRLRRVALPLLSGQQELSLGQEPLTPDFDPDRYNREPKVTSVVNIAPNLLSDPANFLEKNPTYDQNRAIAEALETFLELFNDG</sequence>
<reference evidence="1" key="1">
    <citation type="submission" date="2019-12" db="EMBL/GenBank/DDBJ databases">
        <title>High-Quality draft genome sequences of three cyanobacteria isolated from the limestone walls of the Old Cathedral of Coimbra.</title>
        <authorList>
            <person name="Tiago I."/>
            <person name="Soares F."/>
            <person name="Portugal A."/>
        </authorList>
    </citation>
    <scope>NUCLEOTIDE SEQUENCE [LARGE SCALE GENOMIC DNA]</scope>
    <source>
        <strain evidence="1">C</strain>
    </source>
</reference>
<evidence type="ECO:0000313" key="2">
    <source>
        <dbReference type="Proteomes" id="UP000607397"/>
    </source>
</evidence>
<name>A0A8K1ZWY3_9CYAN</name>
<comment type="caution">
    <text evidence="1">The sequence shown here is derived from an EMBL/GenBank/DDBJ whole genome shotgun (WGS) entry which is preliminary data.</text>
</comment>